<dbReference type="OMA" id="RTIKIAC"/>
<evidence type="ECO:0000256" key="4">
    <source>
        <dbReference type="ARBA" id="ARBA00022833"/>
    </source>
</evidence>
<dbReference type="InterPro" id="IPR013083">
    <property type="entry name" value="Znf_RING/FYVE/PHD"/>
</dbReference>
<dbReference type="OrthoDB" id="5981550at2759"/>
<feature type="compositionally biased region" description="Low complexity" evidence="7">
    <location>
        <begin position="944"/>
        <end position="962"/>
    </location>
</feature>
<keyword evidence="1" id="KW-0479">Metal-binding</keyword>
<dbReference type="PROSITE" id="PS00626">
    <property type="entry name" value="RCC1_2"/>
    <property type="match status" value="3"/>
</dbReference>
<feature type="compositionally biased region" description="Polar residues" evidence="7">
    <location>
        <begin position="933"/>
        <end position="943"/>
    </location>
</feature>
<sequence length="962" mass="104599">MTNLQRNSVAERNIDQAITALKRGSYLLKYGRRGKPKFCPFQLSNDETTLIWFVGKEEKQLRLNHVSRIIPGQRTDVFQRFPRPEKEYQSFSLIYGKRSLDLMCKDKDEAEIWFIALQALISKGNYQRWKTEVKGDDISSDTSSADAQRNIRPTVSTGSGDAAYEDSRQVHRNLLSLQKPPQKKLGRVFSEFLLNNSVDFSPQRDSFTNSTSSMSCTNTDDVSGQSSADTSRVSSSSALSSSSQRSFFEDFDRLCDLFIWGEGTGDGLLGGGVHKVGEISGAKKDAFLPKALESTLVLDVQNIACGSRHAVLITKRGEVFSWGEGSGGRLGHGVETDIANPKLVETLNGLSINSVACGEYHNCALTVSGDLYTWGDGTHKLGLLGHGNEVSHWTPKKVTGQMECLYVLSVSCGPWHSAAITSLGQLFTFGDGSFGALGHGDRSSSSVPREVETLKGFRTVRVSCGFWHTAAVVDVSFQSTSSETSSGGKLFTWGNGDEGQLGHGDKEPRLLPFCITALEEMSFCKVACGQSITVALTASGEVYTMGRADYGQLGNPGHAGGLPTCVQGKLKNIFIEDIACGSFHVAALSLTSEVYTWGRGKNGQLGHGDFNDRDIPTLVEGLRNKQVKALACGNNFTAAICLHKQVSLADRSTCSGCTRPFNFKRKCKNCYNCGLAFCRACCSKKSLKASLAPNMKKPYRVCDNCFAKLHKGLDSGFSFLPPKALSGTKGRNAVEEKEKENFHTKPHGFLSKLSSFDSFRRSNIGHYKKSLKSTSISGHSSSISSDNSLCDKSCIPTPSRSMLDYPEKVSISAPGSTGHSQPSSPCSRGSSPFQSALVMPSSSPPLSIPDAVFDDSKQKSDSLTKEILLLREQVEILTCRSQFLASELERTSSQIKNATELARYEAEKNNAAKEVINSLIRQLRDMSAKVPQGASSCRTSDPFSENNSNSLSISSSWSQLTS</sequence>
<dbReference type="InterPro" id="IPR011993">
    <property type="entry name" value="PH-like_dom_sf"/>
</dbReference>
<dbReference type="InParanoid" id="A0A068UXH9"/>
<feature type="repeat" description="RCC1" evidence="6">
    <location>
        <begin position="488"/>
        <end position="539"/>
    </location>
</feature>
<dbReference type="InterPro" id="IPR000306">
    <property type="entry name" value="Znf_FYVE"/>
</dbReference>
<dbReference type="EMBL" id="HG739147">
    <property type="protein sequence ID" value="CDP12338.1"/>
    <property type="molecule type" value="Genomic_DNA"/>
</dbReference>
<dbReference type="SUPFAM" id="SSF50729">
    <property type="entry name" value="PH domain-like"/>
    <property type="match status" value="1"/>
</dbReference>
<dbReference type="PROSITE" id="PS50178">
    <property type="entry name" value="ZF_FYVE"/>
    <property type="match status" value="1"/>
</dbReference>
<dbReference type="Pfam" id="PF13713">
    <property type="entry name" value="BRX_N"/>
    <property type="match status" value="1"/>
</dbReference>
<feature type="region of interest" description="Disordered" evidence="7">
    <location>
        <begin position="930"/>
        <end position="962"/>
    </location>
</feature>
<feature type="repeat" description="RCC1" evidence="6">
    <location>
        <begin position="424"/>
        <end position="475"/>
    </location>
</feature>
<dbReference type="SMART" id="SM00064">
    <property type="entry name" value="FYVE"/>
    <property type="match status" value="1"/>
</dbReference>
<dbReference type="InterPro" id="IPR027988">
    <property type="entry name" value="BRX_N"/>
</dbReference>
<organism evidence="9 10">
    <name type="scientific">Coffea canephora</name>
    <name type="common">Robusta coffee</name>
    <dbReference type="NCBI Taxonomy" id="49390"/>
    <lineage>
        <taxon>Eukaryota</taxon>
        <taxon>Viridiplantae</taxon>
        <taxon>Streptophyta</taxon>
        <taxon>Embryophyta</taxon>
        <taxon>Tracheophyta</taxon>
        <taxon>Spermatophyta</taxon>
        <taxon>Magnoliopsida</taxon>
        <taxon>eudicotyledons</taxon>
        <taxon>Gunneridae</taxon>
        <taxon>Pentapetalae</taxon>
        <taxon>asterids</taxon>
        <taxon>lamiids</taxon>
        <taxon>Gentianales</taxon>
        <taxon>Rubiaceae</taxon>
        <taxon>Ixoroideae</taxon>
        <taxon>Gardenieae complex</taxon>
        <taxon>Bertiereae - Coffeeae clade</taxon>
        <taxon>Coffeeae</taxon>
        <taxon>Coffea</taxon>
    </lineage>
</organism>
<dbReference type="InterPro" id="IPR011011">
    <property type="entry name" value="Znf_FYVE_PHD"/>
</dbReference>
<gene>
    <name evidence="9" type="ORF">GSCOC_T00035816001</name>
</gene>
<evidence type="ECO:0000313" key="9">
    <source>
        <dbReference type="EMBL" id="CDP12338.1"/>
    </source>
</evidence>
<dbReference type="CDD" id="cd00065">
    <property type="entry name" value="FYVE_like_SF"/>
    <property type="match status" value="1"/>
</dbReference>
<evidence type="ECO:0000256" key="3">
    <source>
        <dbReference type="ARBA" id="ARBA00022771"/>
    </source>
</evidence>
<dbReference type="Gramene" id="CDP12338">
    <property type="protein sequence ID" value="CDP12338"/>
    <property type="gene ID" value="GSCOC_T00035816001"/>
</dbReference>
<dbReference type="AlphaFoldDB" id="A0A068UXH9"/>
<evidence type="ECO:0000256" key="7">
    <source>
        <dbReference type="SAM" id="MobiDB-lite"/>
    </source>
</evidence>
<feature type="domain" description="FYVE-type" evidence="8">
    <location>
        <begin position="648"/>
        <end position="710"/>
    </location>
</feature>
<dbReference type="PANTHER" id="PTHR22870:SF419">
    <property type="entry name" value="GTPASE BINDING PROTEIN, PUTATIVE-RELATED"/>
    <property type="match status" value="1"/>
</dbReference>
<evidence type="ECO:0000256" key="2">
    <source>
        <dbReference type="ARBA" id="ARBA00022737"/>
    </source>
</evidence>
<accession>A0A068UXH9</accession>
<dbReference type="CDD" id="cd13365">
    <property type="entry name" value="PH_PLC_plant-like"/>
    <property type="match status" value="1"/>
</dbReference>
<dbReference type="FunFam" id="2.130.10.30:FF:000028">
    <property type="entry name" value="PH, RCC1 and FYVE domains-containing protein 1"/>
    <property type="match status" value="1"/>
</dbReference>
<name>A0A068UXH9_COFCA</name>
<evidence type="ECO:0000313" key="10">
    <source>
        <dbReference type="Proteomes" id="UP000295252"/>
    </source>
</evidence>
<feature type="repeat" description="RCC1" evidence="6">
    <location>
        <begin position="592"/>
        <end position="643"/>
    </location>
</feature>
<evidence type="ECO:0000256" key="1">
    <source>
        <dbReference type="ARBA" id="ARBA00022723"/>
    </source>
</evidence>
<evidence type="ECO:0000259" key="8">
    <source>
        <dbReference type="PROSITE" id="PS50178"/>
    </source>
</evidence>
<dbReference type="SUPFAM" id="SSF57903">
    <property type="entry name" value="FYVE/PHD zinc finger"/>
    <property type="match status" value="1"/>
</dbReference>
<dbReference type="InterPro" id="IPR058923">
    <property type="entry name" value="RCC1-like_dom"/>
</dbReference>
<feature type="repeat" description="RCC1" evidence="6">
    <location>
        <begin position="317"/>
        <end position="368"/>
    </location>
</feature>
<dbReference type="PANTHER" id="PTHR22870">
    <property type="entry name" value="REGULATOR OF CHROMOSOME CONDENSATION"/>
    <property type="match status" value="1"/>
</dbReference>
<dbReference type="GO" id="GO:0008270">
    <property type="term" value="F:zinc ion binding"/>
    <property type="evidence" value="ECO:0007669"/>
    <property type="project" value="UniProtKB-KW"/>
</dbReference>
<dbReference type="SUPFAM" id="SSF50985">
    <property type="entry name" value="RCC1/BLIP-II"/>
    <property type="match status" value="1"/>
</dbReference>
<dbReference type="PROSITE" id="PS50012">
    <property type="entry name" value="RCC1_3"/>
    <property type="match status" value="7"/>
</dbReference>
<dbReference type="PRINTS" id="PR00633">
    <property type="entry name" value="RCCNDNSATION"/>
</dbReference>
<keyword evidence="2" id="KW-0677">Repeat</keyword>
<reference evidence="10" key="1">
    <citation type="journal article" date="2014" name="Science">
        <title>The coffee genome provides insight into the convergent evolution of caffeine biosynthesis.</title>
        <authorList>
            <person name="Denoeud F."/>
            <person name="Carretero-Paulet L."/>
            <person name="Dereeper A."/>
            <person name="Droc G."/>
            <person name="Guyot R."/>
            <person name="Pietrella M."/>
            <person name="Zheng C."/>
            <person name="Alberti A."/>
            <person name="Anthony F."/>
            <person name="Aprea G."/>
            <person name="Aury J.M."/>
            <person name="Bento P."/>
            <person name="Bernard M."/>
            <person name="Bocs S."/>
            <person name="Campa C."/>
            <person name="Cenci A."/>
            <person name="Combes M.C."/>
            <person name="Crouzillat D."/>
            <person name="Da Silva C."/>
            <person name="Daddiego L."/>
            <person name="De Bellis F."/>
            <person name="Dussert S."/>
            <person name="Garsmeur O."/>
            <person name="Gayraud T."/>
            <person name="Guignon V."/>
            <person name="Jahn K."/>
            <person name="Jamilloux V."/>
            <person name="Joet T."/>
            <person name="Labadie K."/>
            <person name="Lan T."/>
            <person name="Leclercq J."/>
            <person name="Lepelley M."/>
            <person name="Leroy T."/>
            <person name="Li L.T."/>
            <person name="Librado P."/>
            <person name="Lopez L."/>
            <person name="Munoz A."/>
            <person name="Noel B."/>
            <person name="Pallavicini A."/>
            <person name="Perrotta G."/>
            <person name="Poncet V."/>
            <person name="Pot D."/>
            <person name="Priyono X."/>
            <person name="Rigoreau M."/>
            <person name="Rouard M."/>
            <person name="Rozas J."/>
            <person name="Tranchant-Dubreuil C."/>
            <person name="VanBuren R."/>
            <person name="Zhang Q."/>
            <person name="Andrade A.C."/>
            <person name="Argout X."/>
            <person name="Bertrand B."/>
            <person name="de Kochko A."/>
            <person name="Graziosi G."/>
            <person name="Henry R.J."/>
            <person name="Jayarama X."/>
            <person name="Ming R."/>
            <person name="Nagai C."/>
            <person name="Rounsley S."/>
            <person name="Sankoff D."/>
            <person name="Giuliano G."/>
            <person name="Albert V.A."/>
            <person name="Wincker P."/>
            <person name="Lashermes P."/>
        </authorList>
    </citation>
    <scope>NUCLEOTIDE SEQUENCE [LARGE SCALE GENOMIC DNA]</scope>
    <source>
        <strain evidence="10">cv. DH200-94</strain>
    </source>
</reference>
<dbReference type="Pfam" id="PF25390">
    <property type="entry name" value="WD40_RLD"/>
    <property type="match status" value="1"/>
</dbReference>
<dbReference type="PhylomeDB" id="A0A068UXH9"/>
<dbReference type="Gene3D" id="3.30.40.10">
    <property type="entry name" value="Zinc/RING finger domain, C3HC4 (zinc finger)"/>
    <property type="match status" value="1"/>
</dbReference>
<evidence type="ECO:0000256" key="5">
    <source>
        <dbReference type="PROSITE-ProRule" id="PRU00091"/>
    </source>
</evidence>
<dbReference type="InterPro" id="IPR017455">
    <property type="entry name" value="Znf_FYVE-rel"/>
</dbReference>
<feature type="region of interest" description="Disordered" evidence="7">
    <location>
        <begin position="134"/>
        <end position="162"/>
    </location>
</feature>
<feature type="repeat" description="RCC1" evidence="6">
    <location>
        <begin position="255"/>
        <end position="316"/>
    </location>
</feature>
<dbReference type="Pfam" id="PF01363">
    <property type="entry name" value="FYVE"/>
    <property type="match status" value="1"/>
</dbReference>
<dbReference type="InterPro" id="IPR000408">
    <property type="entry name" value="Reg_chr_condens"/>
</dbReference>
<keyword evidence="10" id="KW-1185">Reference proteome</keyword>
<feature type="compositionally biased region" description="Low complexity" evidence="7">
    <location>
        <begin position="206"/>
        <end position="235"/>
    </location>
</feature>
<feature type="repeat" description="RCC1" evidence="6">
    <location>
        <begin position="540"/>
        <end position="591"/>
    </location>
</feature>
<feature type="repeat" description="RCC1" evidence="6">
    <location>
        <begin position="369"/>
        <end position="423"/>
    </location>
</feature>
<dbReference type="InterPro" id="IPR009091">
    <property type="entry name" value="RCC1/BLIP-II"/>
</dbReference>
<dbReference type="Gene3D" id="2.30.29.30">
    <property type="entry name" value="Pleckstrin-homology domain (PH domain)/Phosphotyrosine-binding domain (PTB)"/>
    <property type="match status" value="1"/>
</dbReference>
<feature type="compositionally biased region" description="Low complexity" evidence="7">
    <location>
        <begin position="820"/>
        <end position="835"/>
    </location>
</feature>
<keyword evidence="4" id="KW-0862">Zinc</keyword>
<dbReference type="STRING" id="49390.A0A068UXH9"/>
<keyword evidence="3 5" id="KW-0863">Zinc-finger</keyword>
<evidence type="ECO:0000256" key="6">
    <source>
        <dbReference type="PROSITE-ProRule" id="PRU00235"/>
    </source>
</evidence>
<dbReference type="Gene3D" id="2.130.10.30">
    <property type="entry name" value="Regulator of chromosome condensation 1/beta-lactamase-inhibitor protein II"/>
    <property type="match status" value="3"/>
</dbReference>
<dbReference type="InterPro" id="IPR051210">
    <property type="entry name" value="Ub_ligase/GEF_domain"/>
</dbReference>
<dbReference type="Proteomes" id="UP000295252">
    <property type="component" value="Chromosome VI"/>
</dbReference>
<proteinExistence type="predicted"/>
<protein>
    <recommendedName>
        <fullName evidence="8">FYVE-type domain-containing protein</fullName>
    </recommendedName>
</protein>
<feature type="region of interest" description="Disordered" evidence="7">
    <location>
        <begin position="809"/>
        <end position="842"/>
    </location>
</feature>
<feature type="region of interest" description="Disordered" evidence="7">
    <location>
        <begin position="204"/>
        <end position="235"/>
    </location>
</feature>